<evidence type="ECO:0000256" key="1">
    <source>
        <dbReference type="SAM" id="MobiDB-lite"/>
    </source>
</evidence>
<dbReference type="AlphaFoldDB" id="A0A319CMY1"/>
<dbReference type="GeneID" id="37139550"/>
<keyword evidence="4" id="KW-1185">Reference proteome</keyword>
<feature type="transmembrane region" description="Helical" evidence="2">
    <location>
        <begin position="174"/>
        <end position="193"/>
    </location>
</feature>
<reference evidence="3 4" key="1">
    <citation type="submission" date="2016-12" db="EMBL/GenBank/DDBJ databases">
        <title>The genomes of Aspergillus section Nigri reveals drivers in fungal speciation.</title>
        <authorList>
            <consortium name="DOE Joint Genome Institute"/>
            <person name="Vesth T.C."/>
            <person name="Nybo J."/>
            <person name="Theobald S."/>
            <person name="Brandl J."/>
            <person name="Frisvad J.C."/>
            <person name="Nielsen K.F."/>
            <person name="Lyhne E.K."/>
            <person name="Kogle M.E."/>
            <person name="Kuo A."/>
            <person name="Riley R."/>
            <person name="Clum A."/>
            <person name="Nolan M."/>
            <person name="Lipzen A."/>
            <person name="Salamov A."/>
            <person name="Henrissat B."/>
            <person name="Wiebenga A."/>
            <person name="De Vries R.P."/>
            <person name="Grigoriev I.V."/>
            <person name="Mortensen U.H."/>
            <person name="Andersen M.R."/>
            <person name="Baker S.E."/>
        </authorList>
    </citation>
    <scope>NUCLEOTIDE SEQUENCE [LARGE SCALE GENOMIC DNA]</scope>
    <source>
        <strain evidence="3 4">CBS 121591</strain>
    </source>
</reference>
<evidence type="ECO:0000313" key="3">
    <source>
        <dbReference type="EMBL" id="PYH85940.1"/>
    </source>
</evidence>
<evidence type="ECO:0000256" key="2">
    <source>
        <dbReference type="SAM" id="Phobius"/>
    </source>
</evidence>
<feature type="transmembrane region" description="Helical" evidence="2">
    <location>
        <begin position="228"/>
        <end position="248"/>
    </location>
</feature>
<keyword evidence="2" id="KW-1133">Transmembrane helix</keyword>
<gene>
    <name evidence="3" type="ORF">BO82DRAFT_361332</name>
</gene>
<proteinExistence type="predicted"/>
<feature type="region of interest" description="Disordered" evidence="1">
    <location>
        <begin position="1"/>
        <end position="25"/>
    </location>
</feature>
<dbReference type="OrthoDB" id="4504188at2759"/>
<keyword evidence="2" id="KW-0472">Membrane</keyword>
<dbReference type="Proteomes" id="UP000248340">
    <property type="component" value="Unassembled WGS sequence"/>
</dbReference>
<accession>A0A319CMY1</accession>
<feature type="transmembrane region" description="Helical" evidence="2">
    <location>
        <begin position="199"/>
        <end position="216"/>
    </location>
</feature>
<protein>
    <submittedName>
        <fullName evidence="3">Uncharacterized protein</fullName>
    </submittedName>
</protein>
<feature type="transmembrane region" description="Helical" evidence="2">
    <location>
        <begin position="130"/>
        <end position="153"/>
    </location>
</feature>
<keyword evidence="2" id="KW-0812">Transmembrane</keyword>
<organism evidence="3 4">
    <name type="scientific">Aspergillus uvarum CBS 121591</name>
    <dbReference type="NCBI Taxonomy" id="1448315"/>
    <lineage>
        <taxon>Eukaryota</taxon>
        <taxon>Fungi</taxon>
        <taxon>Dikarya</taxon>
        <taxon>Ascomycota</taxon>
        <taxon>Pezizomycotina</taxon>
        <taxon>Eurotiomycetes</taxon>
        <taxon>Eurotiomycetidae</taxon>
        <taxon>Eurotiales</taxon>
        <taxon>Aspergillaceae</taxon>
        <taxon>Aspergillus</taxon>
        <taxon>Aspergillus subgen. Circumdati</taxon>
    </lineage>
</organism>
<sequence>MSSQAQGKSANDAPITVESPDDFPKQLTECLQGQLATQTPDETSSVCNLEAAIRSPPPSYHAIYPPQSNRMGTQPTINSISVEPVAEGDIEEQPQPITASDSNPRTKQDRRRCRFRIRRGCRSWLCSSKFWIPACISTWFLAMVGLFLCALVLTTIREQDPRLKPHDGCYDKRATIAYLAGFLGWVGGIDHFVAHHWVLAIFKSSWLILLMVRGFLSEFIECNPPLDLGYLDYAWMIAMLVTSLWWPIDTVLWVTGVYSVPGCEGGGGF</sequence>
<dbReference type="EMBL" id="KZ821678">
    <property type="protein sequence ID" value="PYH85940.1"/>
    <property type="molecule type" value="Genomic_DNA"/>
</dbReference>
<name>A0A319CMY1_9EURO</name>
<dbReference type="VEuPathDB" id="FungiDB:BO82DRAFT_361332"/>
<dbReference type="RefSeq" id="XP_025496140.1">
    <property type="nucleotide sequence ID" value="XM_025636809.1"/>
</dbReference>
<evidence type="ECO:0000313" key="4">
    <source>
        <dbReference type="Proteomes" id="UP000248340"/>
    </source>
</evidence>